<gene>
    <name evidence="2" type="ORF">H4R18_004793</name>
</gene>
<dbReference type="Proteomes" id="UP001140217">
    <property type="component" value="Unassembled WGS sequence"/>
</dbReference>
<protein>
    <submittedName>
        <fullName evidence="2">Uncharacterized protein</fullName>
    </submittedName>
</protein>
<accession>A0A9W8H3Y5</accession>
<sequence>MVEATSPCFMLDHTCKNKVEHTWFTVACCSYDPDDLVSKAADDYTDDCGDVVADDDFDISVAEAANHYTDDTDYTGADANSDSDIEPTVKNTINDSDADSISEIIDCYAHKDSVAEIVDHYAD</sequence>
<name>A0A9W8H3Y5_9FUNG</name>
<feature type="region of interest" description="Disordered" evidence="1">
    <location>
        <begin position="70"/>
        <end position="93"/>
    </location>
</feature>
<comment type="caution">
    <text evidence="2">The sequence shown here is derived from an EMBL/GenBank/DDBJ whole genome shotgun (WGS) entry which is preliminary data.</text>
</comment>
<reference evidence="2" key="1">
    <citation type="submission" date="2022-07" db="EMBL/GenBank/DDBJ databases">
        <title>Phylogenomic reconstructions and comparative analyses of Kickxellomycotina fungi.</title>
        <authorList>
            <person name="Reynolds N.K."/>
            <person name="Stajich J.E."/>
            <person name="Barry K."/>
            <person name="Grigoriev I.V."/>
            <person name="Crous P."/>
            <person name="Smith M.E."/>
        </authorList>
    </citation>
    <scope>NUCLEOTIDE SEQUENCE</scope>
    <source>
        <strain evidence="2">NBRC 105414</strain>
    </source>
</reference>
<evidence type="ECO:0000256" key="1">
    <source>
        <dbReference type="SAM" id="MobiDB-lite"/>
    </source>
</evidence>
<evidence type="ECO:0000313" key="3">
    <source>
        <dbReference type="Proteomes" id="UP001140217"/>
    </source>
</evidence>
<proteinExistence type="predicted"/>
<evidence type="ECO:0000313" key="2">
    <source>
        <dbReference type="EMBL" id="KAJ2778126.1"/>
    </source>
</evidence>
<keyword evidence="3" id="KW-1185">Reference proteome</keyword>
<dbReference type="EMBL" id="JANBUL010000248">
    <property type="protein sequence ID" value="KAJ2778126.1"/>
    <property type="molecule type" value="Genomic_DNA"/>
</dbReference>
<dbReference type="AlphaFoldDB" id="A0A9W8H3Y5"/>
<organism evidence="2 3">
    <name type="scientific">Coemansia javaensis</name>
    <dbReference type="NCBI Taxonomy" id="2761396"/>
    <lineage>
        <taxon>Eukaryota</taxon>
        <taxon>Fungi</taxon>
        <taxon>Fungi incertae sedis</taxon>
        <taxon>Zoopagomycota</taxon>
        <taxon>Kickxellomycotina</taxon>
        <taxon>Kickxellomycetes</taxon>
        <taxon>Kickxellales</taxon>
        <taxon>Kickxellaceae</taxon>
        <taxon>Coemansia</taxon>
    </lineage>
</organism>